<evidence type="ECO:0000313" key="1">
    <source>
        <dbReference type="EMBL" id="KAF2554219.1"/>
    </source>
</evidence>
<protein>
    <submittedName>
        <fullName evidence="1">Uncharacterized protein</fullName>
    </submittedName>
</protein>
<comment type="caution">
    <text evidence="1">The sequence shown here is derived from an EMBL/GenBank/DDBJ whole genome shotgun (WGS) entry which is preliminary data.</text>
</comment>
<dbReference type="AlphaFoldDB" id="A0A8S9H8R1"/>
<sequence>MDQFWLLLGFSEQLGTLNRFVVAEILVIGGGFYSRLNSKLGMIIPVVEMEAPVIDDLILRLCHMRSSWMLVLENCGEEARAKVFSRSHGQTQRVSFDTIDGGSSY</sequence>
<organism evidence="1 2">
    <name type="scientific">Brassica cretica</name>
    <name type="common">Mustard</name>
    <dbReference type="NCBI Taxonomy" id="69181"/>
    <lineage>
        <taxon>Eukaryota</taxon>
        <taxon>Viridiplantae</taxon>
        <taxon>Streptophyta</taxon>
        <taxon>Embryophyta</taxon>
        <taxon>Tracheophyta</taxon>
        <taxon>Spermatophyta</taxon>
        <taxon>Magnoliopsida</taxon>
        <taxon>eudicotyledons</taxon>
        <taxon>Gunneridae</taxon>
        <taxon>Pentapetalae</taxon>
        <taxon>rosids</taxon>
        <taxon>malvids</taxon>
        <taxon>Brassicales</taxon>
        <taxon>Brassicaceae</taxon>
        <taxon>Brassiceae</taxon>
        <taxon>Brassica</taxon>
    </lineage>
</organism>
<gene>
    <name evidence="1" type="ORF">F2Q68_00035844</name>
</gene>
<evidence type="ECO:0000313" key="2">
    <source>
        <dbReference type="Proteomes" id="UP000712281"/>
    </source>
</evidence>
<name>A0A8S9H8R1_BRACR</name>
<reference evidence="1" key="1">
    <citation type="submission" date="2019-12" db="EMBL/GenBank/DDBJ databases">
        <title>Genome sequencing and annotation of Brassica cretica.</title>
        <authorList>
            <person name="Studholme D.J."/>
            <person name="Sarris P.F."/>
        </authorList>
    </citation>
    <scope>NUCLEOTIDE SEQUENCE</scope>
    <source>
        <strain evidence="1">PFS-001/15</strain>
        <tissue evidence="1">Leaf</tissue>
    </source>
</reference>
<accession>A0A8S9H8R1</accession>
<dbReference type="Proteomes" id="UP000712281">
    <property type="component" value="Unassembled WGS sequence"/>
</dbReference>
<dbReference type="EMBL" id="QGKW02001988">
    <property type="protein sequence ID" value="KAF2554219.1"/>
    <property type="molecule type" value="Genomic_DNA"/>
</dbReference>
<proteinExistence type="predicted"/>